<dbReference type="Proteomes" id="UP000324222">
    <property type="component" value="Unassembled WGS sequence"/>
</dbReference>
<dbReference type="AlphaFoldDB" id="A0A5B7JTH9"/>
<protein>
    <submittedName>
        <fullName evidence="1">Uncharacterized protein</fullName>
    </submittedName>
</protein>
<name>A0A5B7JTH9_PORTR</name>
<reference evidence="1 2" key="1">
    <citation type="submission" date="2019-05" db="EMBL/GenBank/DDBJ databases">
        <title>Another draft genome of Portunus trituberculatus and its Hox gene families provides insights of decapod evolution.</title>
        <authorList>
            <person name="Jeong J.-H."/>
            <person name="Song I."/>
            <person name="Kim S."/>
            <person name="Choi T."/>
            <person name="Kim D."/>
            <person name="Ryu S."/>
            <person name="Kim W."/>
        </authorList>
    </citation>
    <scope>NUCLEOTIDE SEQUENCE [LARGE SCALE GENOMIC DNA]</scope>
    <source>
        <tissue evidence="1">Muscle</tissue>
    </source>
</reference>
<dbReference type="EMBL" id="VSRR010110628">
    <property type="protein sequence ID" value="MPC97596.1"/>
    <property type="molecule type" value="Genomic_DNA"/>
</dbReference>
<proteinExistence type="predicted"/>
<organism evidence="1 2">
    <name type="scientific">Portunus trituberculatus</name>
    <name type="common">Swimming crab</name>
    <name type="synonym">Neptunus trituberculatus</name>
    <dbReference type="NCBI Taxonomy" id="210409"/>
    <lineage>
        <taxon>Eukaryota</taxon>
        <taxon>Metazoa</taxon>
        <taxon>Ecdysozoa</taxon>
        <taxon>Arthropoda</taxon>
        <taxon>Crustacea</taxon>
        <taxon>Multicrustacea</taxon>
        <taxon>Malacostraca</taxon>
        <taxon>Eumalacostraca</taxon>
        <taxon>Eucarida</taxon>
        <taxon>Decapoda</taxon>
        <taxon>Pleocyemata</taxon>
        <taxon>Brachyura</taxon>
        <taxon>Eubrachyura</taxon>
        <taxon>Portunoidea</taxon>
        <taxon>Portunidae</taxon>
        <taxon>Portuninae</taxon>
        <taxon>Portunus</taxon>
    </lineage>
</organism>
<evidence type="ECO:0000313" key="1">
    <source>
        <dbReference type="EMBL" id="MPC97596.1"/>
    </source>
</evidence>
<sequence>MARFFKTTDYDHVKSRTRASNITSRGEVVFPPTQQPRYRSAVRCTWWCEQYTPVSCCCPPPPFTCVFLNKCAQDECQSCSLAVIAASPAAGGQLHVSQGPKVIIAALHRRSGSTH</sequence>
<accession>A0A5B7JTH9</accession>
<keyword evidence="2" id="KW-1185">Reference proteome</keyword>
<gene>
    <name evidence="1" type="ORF">E2C01_092916</name>
</gene>
<comment type="caution">
    <text evidence="1">The sequence shown here is derived from an EMBL/GenBank/DDBJ whole genome shotgun (WGS) entry which is preliminary data.</text>
</comment>
<evidence type="ECO:0000313" key="2">
    <source>
        <dbReference type="Proteomes" id="UP000324222"/>
    </source>
</evidence>